<sequence>MRIMGFNKSGNSKAEEVDSTPKFQALGQTVFMKEKLVRWVSTWTLTRPFNKAYIGTETRKCIRL</sequence>
<evidence type="ECO:0000313" key="1">
    <source>
        <dbReference type="EMBL" id="PSN90334.1"/>
    </source>
</evidence>
<protein>
    <submittedName>
        <fullName evidence="1">Uncharacterized protein</fullName>
    </submittedName>
</protein>
<reference evidence="1 2" key="1">
    <citation type="submission" date="2017-04" db="EMBL/GenBank/DDBJ databases">
        <title>Novel microbial lineages endemic to geothermal iron-oxide mats fill important gaps in the evolutionary history of Archaea.</title>
        <authorList>
            <person name="Jay Z.J."/>
            <person name="Beam J.P."/>
            <person name="Dlakic M."/>
            <person name="Rusch D.B."/>
            <person name="Kozubal M.A."/>
            <person name="Inskeep W.P."/>
        </authorList>
    </citation>
    <scope>NUCLEOTIDE SEQUENCE [LARGE SCALE GENOMIC DNA]</scope>
    <source>
        <strain evidence="1">OSP_D</strain>
    </source>
</reference>
<proteinExistence type="predicted"/>
<dbReference type="AlphaFoldDB" id="A0A2R6AVC8"/>
<organism evidence="1 2">
    <name type="scientific">Candidatus Marsarchaeota G2 archaeon OSP_D</name>
    <dbReference type="NCBI Taxonomy" id="1978157"/>
    <lineage>
        <taxon>Archaea</taxon>
        <taxon>Candidatus Marsarchaeota</taxon>
        <taxon>Candidatus Marsarchaeota group 2</taxon>
    </lineage>
</organism>
<name>A0A2R6AVC8_9ARCH</name>
<accession>A0A2R6AVC8</accession>
<gene>
    <name evidence="1" type="ORF">B9Q03_07115</name>
</gene>
<evidence type="ECO:0000313" key="2">
    <source>
        <dbReference type="Proteomes" id="UP000240322"/>
    </source>
</evidence>
<dbReference type="Proteomes" id="UP000240322">
    <property type="component" value="Unassembled WGS sequence"/>
</dbReference>
<comment type="caution">
    <text evidence="1">The sequence shown here is derived from an EMBL/GenBank/DDBJ whole genome shotgun (WGS) entry which is preliminary data.</text>
</comment>
<dbReference type="EMBL" id="NEXE01000064">
    <property type="protein sequence ID" value="PSN90334.1"/>
    <property type="molecule type" value="Genomic_DNA"/>
</dbReference>